<dbReference type="InterPro" id="IPR039422">
    <property type="entry name" value="MarR/SlyA-like"/>
</dbReference>
<comment type="caution">
    <text evidence="2">The sequence shown here is derived from an EMBL/GenBank/DDBJ whole genome shotgun (WGS) entry which is preliminary data.</text>
</comment>
<keyword evidence="3" id="KW-1185">Reference proteome</keyword>
<sequence>MVDATPPSSRAELEDRIYADLREMTAESDWVARAFADQHDVSANEFRALLFVMVAETSGHRLTAGDLRRQMGLSGAAITYLVERMTETGHLRREVDPRDRRRVILRYADHGLEVARGFFSTLAAHSHDALTELPDEDLAAADRVFGALVGAMRHFRSELPSTIGDAVGPG</sequence>
<dbReference type="InterPro" id="IPR036390">
    <property type="entry name" value="WH_DNA-bd_sf"/>
</dbReference>
<dbReference type="Pfam" id="PF12802">
    <property type="entry name" value="MarR_2"/>
    <property type="match status" value="1"/>
</dbReference>
<dbReference type="EMBL" id="MCHX01000080">
    <property type="protein sequence ID" value="OFJ51094.1"/>
    <property type="molecule type" value="Genomic_DNA"/>
</dbReference>
<dbReference type="SMART" id="SM00347">
    <property type="entry name" value="HTH_MARR"/>
    <property type="match status" value="1"/>
</dbReference>
<dbReference type="InterPro" id="IPR000835">
    <property type="entry name" value="HTH_MarR-typ"/>
</dbReference>
<dbReference type="OrthoDB" id="162531at2"/>
<dbReference type="PROSITE" id="PS50995">
    <property type="entry name" value="HTH_MARR_2"/>
    <property type="match status" value="1"/>
</dbReference>
<feature type="domain" description="HTH marR-type" evidence="1">
    <location>
        <begin position="14"/>
        <end position="150"/>
    </location>
</feature>
<name>A0A1E8PZS7_9MYCO</name>
<proteinExistence type="predicted"/>
<dbReference type="Proteomes" id="UP000178953">
    <property type="component" value="Unassembled WGS sequence"/>
</dbReference>
<evidence type="ECO:0000259" key="1">
    <source>
        <dbReference type="PROSITE" id="PS50995"/>
    </source>
</evidence>
<dbReference type="GO" id="GO:0003700">
    <property type="term" value="F:DNA-binding transcription factor activity"/>
    <property type="evidence" value="ECO:0007669"/>
    <property type="project" value="InterPro"/>
</dbReference>
<accession>A0A1E8PZS7</accession>
<dbReference type="InterPro" id="IPR036388">
    <property type="entry name" value="WH-like_DNA-bd_sf"/>
</dbReference>
<organism evidence="2 3">
    <name type="scientific">Mycolicibacterium grossiae</name>
    <dbReference type="NCBI Taxonomy" id="1552759"/>
    <lineage>
        <taxon>Bacteria</taxon>
        <taxon>Bacillati</taxon>
        <taxon>Actinomycetota</taxon>
        <taxon>Actinomycetes</taxon>
        <taxon>Mycobacteriales</taxon>
        <taxon>Mycobacteriaceae</taxon>
        <taxon>Mycolicibacterium</taxon>
    </lineage>
</organism>
<evidence type="ECO:0000313" key="2">
    <source>
        <dbReference type="EMBL" id="OFJ51094.1"/>
    </source>
</evidence>
<dbReference type="GO" id="GO:0006950">
    <property type="term" value="P:response to stress"/>
    <property type="evidence" value="ECO:0007669"/>
    <property type="project" value="TreeGrafter"/>
</dbReference>
<reference evidence="2 3" key="1">
    <citation type="submission" date="2016-09" db="EMBL/GenBank/DDBJ databases">
        <title>genome sequence of Mycobacterium sp. 739 SCH.</title>
        <authorList>
            <person name="Greninger A.L."/>
            <person name="Qin X."/>
            <person name="Jerome K."/>
            <person name="Vora S."/>
            <person name="Quinn K."/>
        </authorList>
    </citation>
    <scope>NUCLEOTIDE SEQUENCE [LARGE SCALE GENOMIC DNA]</scope>
    <source>
        <strain evidence="2 3">SCH</strain>
    </source>
</reference>
<dbReference type="RefSeq" id="WP_070355711.1">
    <property type="nucleotide sequence ID" value="NZ_CP043474.1"/>
</dbReference>
<evidence type="ECO:0000313" key="3">
    <source>
        <dbReference type="Proteomes" id="UP000178953"/>
    </source>
</evidence>
<dbReference type="PANTHER" id="PTHR33164:SF106">
    <property type="entry name" value="TRANSCRIPTIONAL REGULATORY PROTEIN"/>
    <property type="match status" value="1"/>
</dbReference>
<dbReference type="Gene3D" id="1.10.10.10">
    <property type="entry name" value="Winged helix-like DNA-binding domain superfamily/Winged helix DNA-binding domain"/>
    <property type="match status" value="1"/>
</dbReference>
<dbReference type="SUPFAM" id="SSF46785">
    <property type="entry name" value="Winged helix' DNA-binding domain"/>
    <property type="match status" value="1"/>
</dbReference>
<dbReference type="AlphaFoldDB" id="A0A1E8PZS7"/>
<gene>
    <name evidence="2" type="ORF">BEL07_24630</name>
</gene>
<dbReference type="PANTHER" id="PTHR33164">
    <property type="entry name" value="TRANSCRIPTIONAL REGULATOR, MARR FAMILY"/>
    <property type="match status" value="1"/>
</dbReference>
<protein>
    <submittedName>
        <fullName evidence="2">MarR family transcriptional regulator</fullName>
    </submittedName>
</protein>